<protein>
    <submittedName>
        <fullName evidence="1">Uncharacterized protein</fullName>
    </submittedName>
</protein>
<dbReference type="STRING" id="246195.DNO_0453"/>
<keyword evidence="2" id="KW-1185">Reference proteome</keyword>
<sequence length="74" mass="8353">MITENNATGSVRVLFFANDARQIACAVSQNCLGYKIALIIEGNSNEISFYGDFIFAFRRIIKRFFKRGNAAPRD</sequence>
<dbReference type="AlphaFoldDB" id="A5EVS8"/>
<gene>
    <name evidence="1" type="ordered locus">DNO_0453</name>
</gene>
<name>A5EVS8_DICNV</name>
<organism evidence="1 2">
    <name type="scientific">Dichelobacter nodosus (strain VCS1703A)</name>
    <dbReference type="NCBI Taxonomy" id="246195"/>
    <lineage>
        <taxon>Bacteria</taxon>
        <taxon>Pseudomonadati</taxon>
        <taxon>Pseudomonadota</taxon>
        <taxon>Gammaproteobacteria</taxon>
        <taxon>Cardiobacteriales</taxon>
        <taxon>Cardiobacteriaceae</taxon>
        <taxon>Dichelobacter</taxon>
    </lineage>
</organism>
<dbReference type="KEGG" id="dno:DNO_0453"/>
<proteinExistence type="predicted"/>
<evidence type="ECO:0000313" key="1">
    <source>
        <dbReference type="EMBL" id="ABQ13885.1"/>
    </source>
</evidence>
<dbReference type="HOGENOM" id="CLU_2681819_0_0_6"/>
<reference evidence="1 2" key="1">
    <citation type="journal article" date="2007" name="Nat. Biotechnol.">
        <title>Genome sequence and identification of candidate vaccine antigens from the animal pathogen Dichelobacter nodosus.</title>
        <authorList>
            <person name="Myers G.S."/>
            <person name="Parker D."/>
            <person name="Al-Hasani K."/>
            <person name="Kennan R.M."/>
            <person name="Seemann T."/>
            <person name="Ren Q."/>
            <person name="Badger J.H."/>
            <person name="Selengut J.D."/>
            <person name="Deboy R.T."/>
            <person name="Tettelin H."/>
            <person name="Boyce J.D."/>
            <person name="McCarl V.P."/>
            <person name="Han X."/>
            <person name="Nelson W.C."/>
            <person name="Madupu R."/>
            <person name="Mohamoud Y."/>
            <person name="Holley T."/>
            <person name="Fedorova N."/>
            <person name="Khouri H."/>
            <person name="Bottomley S.P."/>
            <person name="Whittington R.J."/>
            <person name="Adler B."/>
            <person name="Songer J.G."/>
            <person name="Rood J.I."/>
            <person name="Paulsen I.T."/>
        </authorList>
    </citation>
    <scope>NUCLEOTIDE SEQUENCE [LARGE SCALE GENOMIC DNA]</scope>
    <source>
        <strain evidence="1 2">VCS1703A</strain>
    </source>
</reference>
<accession>A5EVS8</accession>
<dbReference type="Proteomes" id="UP000000248">
    <property type="component" value="Chromosome"/>
</dbReference>
<evidence type="ECO:0000313" key="2">
    <source>
        <dbReference type="Proteomes" id="UP000000248"/>
    </source>
</evidence>
<dbReference type="EMBL" id="CP000513">
    <property type="protein sequence ID" value="ABQ13885.1"/>
    <property type="molecule type" value="Genomic_DNA"/>
</dbReference>